<dbReference type="InterPro" id="IPR036388">
    <property type="entry name" value="WH-like_DNA-bd_sf"/>
</dbReference>
<gene>
    <name evidence="5" type="primary">ytcD</name>
    <name evidence="5" type="ORF">NCTC10138_01228</name>
</gene>
<organism evidence="5 6">
    <name type="scientific">Haploplasma axanthum</name>
    <name type="common">Acholeplasma axanthum</name>
    <dbReference type="NCBI Taxonomy" id="29552"/>
    <lineage>
        <taxon>Bacteria</taxon>
        <taxon>Bacillati</taxon>
        <taxon>Mycoplasmatota</taxon>
        <taxon>Mollicutes</taxon>
        <taxon>Acholeplasmatales</taxon>
        <taxon>Acholeplasmataceae</taxon>
        <taxon>Haploplasma</taxon>
    </lineage>
</organism>
<dbReference type="PROSITE" id="PS51118">
    <property type="entry name" value="HTH_HXLR"/>
    <property type="match status" value="1"/>
</dbReference>
<evidence type="ECO:0000313" key="6">
    <source>
        <dbReference type="Proteomes" id="UP000289841"/>
    </source>
</evidence>
<dbReference type="InterPro" id="IPR036390">
    <property type="entry name" value="WH_DNA-bd_sf"/>
</dbReference>
<evidence type="ECO:0000256" key="2">
    <source>
        <dbReference type="ARBA" id="ARBA00023125"/>
    </source>
</evidence>
<keyword evidence="6" id="KW-1185">Reference proteome</keyword>
<dbReference type="EMBL" id="LR215048">
    <property type="protein sequence ID" value="VEU80841.1"/>
    <property type="molecule type" value="Genomic_DNA"/>
</dbReference>
<keyword evidence="2" id="KW-0238">DNA-binding</keyword>
<keyword evidence="3" id="KW-0804">Transcription</keyword>
<proteinExistence type="predicted"/>
<dbReference type="Pfam" id="PF01638">
    <property type="entry name" value="HxlR"/>
    <property type="match status" value="1"/>
</dbReference>
<feature type="domain" description="HTH hxlR-type" evidence="4">
    <location>
        <begin position="6"/>
        <end position="105"/>
    </location>
</feature>
<dbReference type="Proteomes" id="UP000289841">
    <property type="component" value="Chromosome"/>
</dbReference>
<name>A0A449BEG3_HAPAX</name>
<dbReference type="SUPFAM" id="SSF46785">
    <property type="entry name" value="Winged helix' DNA-binding domain"/>
    <property type="match status" value="1"/>
</dbReference>
<dbReference type="InterPro" id="IPR002577">
    <property type="entry name" value="HTH_HxlR"/>
</dbReference>
<evidence type="ECO:0000313" key="5">
    <source>
        <dbReference type="EMBL" id="VEU80841.1"/>
    </source>
</evidence>
<dbReference type="OrthoDB" id="9791143at2"/>
<dbReference type="STRING" id="1278311.GCA_000428705_00219"/>
<accession>A0A449BEG3</accession>
<dbReference type="RefSeq" id="WP_026391097.1">
    <property type="nucleotide sequence ID" value="NZ_LR215048.1"/>
</dbReference>
<sequence>MKKTNCEVNDALSIISGKWKPAILFTLISNGSKRFNELERLINGITPRMLAKELKELENNQIVKRTQYETIPLKVTYEMTEYGMSLKDILIKLHEWGINHNRLYK</sequence>
<evidence type="ECO:0000256" key="3">
    <source>
        <dbReference type="ARBA" id="ARBA00023163"/>
    </source>
</evidence>
<dbReference type="KEGG" id="aaxa:NCTC10138_01228"/>
<evidence type="ECO:0000259" key="4">
    <source>
        <dbReference type="PROSITE" id="PS51118"/>
    </source>
</evidence>
<dbReference type="GO" id="GO:0003677">
    <property type="term" value="F:DNA binding"/>
    <property type="evidence" value="ECO:0007669"/>
    <property type="project" value="UniProtKB-KW"/>
</dbReference>
<keyword evidence="1" id="KW-0805">Transcription regulation</keyword>
<dbReference type="AlphaFoldDB" id="A0A449BEG3"/>
<dbReference type="PANTHER" id="PTHR33204">
    <property type="entry name" value="TRANSCRIPTIONAL REGULATOR, MARR FAMILY"/>
    <property type="match status" value="1"/>
</dbReference>
<protein>
    <submittedName>
        <fullName evidence="5">Uncharacterized HTH-type transcriptional regulator ytcD</fullName>
    </submittedName>
</protein>
<reference evidence="5 6" key="1">
    <citation type="submission" date="2019-01" db="EMBL/GenBank/DDBJ databases">
        <authorList>
            <consortium name="Pathogen Informatics"/>
        </authorList>
    </citation>
    <scope>NUCLEOTIDE SEQUENCE [LARGE SCALE GENOMIC DNA]</scope>
    <source>
        <strain evidence="5 6">NCTC10138</strain>
    </source>
</reference>
<evidence type="ECO:0000256" key="1">
    <source>
        <dbReference type="ARBA" id="ARBA00023015"/>
    </source>
</evidence>
<dbReference type="PANTHER" id="PTHR33204:SF38">
    <property type="entry name" value="HTH-TYPE TRANSCRIPTIONAL ACTIVATOR HXLR"/>
    <property type="match status" value="1"/>
</dbReference>
<dbReference type="Gene3D" id="1.10.10.10">
    <property type="entry name" value="Winged helix-like DNA-binding domain superfamily/Winged helix DNA-binding domain"/>
    <property type="match status" value="1"/>
</dbReference>